<dbReference type="PANTHER" id="PTHR43378">
    <property type="entry name" value="UDP-3-O-ACYLGLUCOSAMINE N-ACYLTRANSFERASE"/>
    <property type="match status" value="1"/>
</dbReference>
<dbReference type="GO" id="GO:0103118">
    <property type="term" value="F:UDP-3-O-[(3R)-3-hydroxyacyl]-glucosamine N-acyltransferase activity"/>
    <property type="evidence" value="ECO:0007669"/>
    <property type="project" value="UniProtKB-EC"/>
</dbReference>
<dbReference type="PANTHER" id="PTHR43378:SF2">
    <property type="entry name" value="UDP-3-O-ACYLGLUCOSAMINE N-ACYLTRANSFERASE 1, MITOCHONDRIAL-RELATED"/>
    <property type="match status" value="1"/>
</dbReference>
<comment type="subunit">
    <text evidence="7">Homotrimer.</text>
</comment>
<dbReference type="Proteomes" id="UP001597297">
    <property type="component" value="Unassembled WGS sequence"/>
</dbReference>
<evidence type="ECO:0000256" key="5">
    <source>
        <dbReference type="ARBA" id="ARBA00023098"/>
    </source>
</evidence>
<keyword evidence="3 7" id="KW-0808">Transferase</keyword>
<feature type="active site" description="Proton acceptor" evidence="7">
    <location>
        <position position="242"/>
    </location>
</feature>
<dbReference type="Pfam" id="PF00132">
    <property type="entry name" value="Hexapep"/>
    <property type="match status" value="3"/>
</dbReference>
<dbReference type="SUPFAM" id="SSF51161">
    <property type="entry name" value="Trimeric LpxA-like enzymes"/>
    <property type="match status" value="1"/>
</dbReference>
<accession>A0ABW5E1S0</accession>
<dbReference type="InterPro" id="IPR020573">
    <property type="entry name" value="UDP_GlcNAc_AcTrfase_non-rep"/>
</dbReference>
<evidence type="ECO:0000313" key="10">
    <source>
        <dbReference type="Proteomes" id="UP001597297"/>
    </source>
</evidence>
<keyword evidence="5 7" id="KW-0443">Lipid metabolism</keyword>
<keyword evidence="6 7" id="KW-0012">Acyltransferase</keyword>
<keyword evidence="1 7" id="KW-0444">Lipid biosynthesis</keyword>
<keyword evidence="10" id="KW-1185">Reference proteome</keyword>
<organism evidence="9 10">
    <name type="scientific">Rubritalea spongiae</name>
    <dbReference type="NCBI Taxonomy" id="430797"/>
    <lineage>
        <taxon>Bacteria</taxon>
        <taxon>Pseudomonadati</taxon>
        <taxon>Verrucomicrobiota</taxon>
        <taxon>Verrucomicrobiia</taxon>
        <taxon>Verrucomicrobiales</taxon>
        <taxon>Rubritaleaceae</taxon>
        <taxon>Rubritalea</taxon>
    </lineage>
</organism>
<comment type="function">
    <text evidence="7">Catalyzes the N-acylation of UDP-3-O-acylglucosamine using 3-hydroxyacyl-ACP as the acyl donor. Is involved in the biosynthesis of lipid A, a phosphorylated glycolipid that anchors the lipopolysaccharide to the outer membrane of the cell.</text>
</comment>
<gene>
    <name evidence="7 9" type="primary">lpxD</name>
    <name evidence="9" type="ORF">ACFSQZ_08615</name>
</gene>
<evidence type="ECO:0000256" key="7">
    <source>
        <dbReference type="HAMAP-Rule" id="MF_00523"/>
    </source>
</evidence>
<dbReference type="InterPro" id="IPR007691">
    <property type="entry name" value="LpxD"/>
</dbReference>
<dbReference type="InterPro" id="IPR001451">
    <property type="entry name" value="Hexapep"/>
</dbReference>
<evidence type="ECO:0000256" key="2">
    <source>
        <dbReference type="ARBA" id="ARBA00022556"/>
    </source>
</evidence>
<evidence type="ECO:0000256" key="1">
    <source>
        <dbReference type="ARBA" id="ARBA00022516"/>
    </source>
</evidence>
<dbReference type="RefSeq" id="WP_377092990.1">
    <property type="nucleotide sequence ID" value="NZ_JBHSJM010000001.1"/>
</dbReference>
<comment type="similarity">
    <text evidence="7">Belongs to the transferase hexapeptide repeat family. LpxD subfamily.</text>
</comment>
<dbReference type="Gene3D" id="3.40.1390.10">
    <property type="entry name" value="MurE/MurF, N-terminal domain"/>
    <property type="match status" value="1"/>
</dbReference>
<comment type="catalytic activity">
    <reaction evidence="7">
        <text>a UDP-3-O-[(3R)-3-hydroxyacyl]-alpha-D-glucosamine + a (3R)-hydroxyacyl-[ACP] = a UDP-2-N,3-O-bis[(3R)-3-hydroxyacyl]-alpha-D-glucosamine + holo-[ACP] + H(+)</text>
        <dbReference type="Rhea" id="RHEA:53836"/>
        <dbReference type="Rhea" id="RHEA-COMP:9685"/>
        <dbReference type="Rhea" id="RHEA-COMP:9945"/>
        <dbReference type="ChEBI" id="CHEBI:15378"/>
        <dbReference type="ChEBI" id="CHEBI:64479"/>
        <dbReference type="ChEBI" id="CHEBI:78827"/>
        <dbReference type="ChEBI" id="CHEBI:137740"/>
        <dbReference type="ChEBI" id="CHEBI:137748"/>
        <dbReference type="EC" id="2.3.1.191"/>
    </reaction>
</comment>
<evidence type="ECO:0000259" key="8">
    <source>
        <dbReference type="Pfam" id="PF04613"/>
    </source>
</evidence>
<evidence type="ECO:0000256" key="4">
    <source>
        <dbReference type="ARBA" id="ARBA00022737"/>
    </source>
</evidence>
<comment type="caution">
    <text evidence="9">The sequence shown here is derived from an EMBL/GenBank/DDBJ whole genome shotgun (WGS) entry which is preliminary data.</text>
</comment>
<dbReference type="NCBIfam" id="TIGR01853">
    <property type="entry name" value="lipid_A_lpxD"/>
    <property type="match status" value="1"/>
</dbReference>
<name>A0ABW5E1S0_9BACT</name>
<dbReference type="EMBL" id="JBHUJC010000025">
    <property type="protein sequence ID" value="MFD2276526.1"/>
    <property type="molecule type" value="Genomic_DNA"/>
</dbReference>
<comment type="pathway">
    <text evidence="7">Bacterial outer membrane biogenesis; LPS lipid A biosynthesis.</text>
</comment>
<evidence type="ECO:0000256" key="3">
    <source>
        <dbReference type="ARBA" id="ARBA00022679"/>
    </source>
</evidence>
<dbReference type="EC" id="2.3.1.191" evidence="7"/>
<evidence type="ECO:0000313" key="9">
    <source>
        <dbReference type="EMBL" id="MFD2276526.1"/>
    </source>
</evidence>
<reference evidence="10" key="1">
    <citation type="journal article" date="2019" name="Int. J. Syst. Evol. Microbiol.">
        <title>The Global Catalogue of Microorganisms (GCM) 10K type strain sequencing project: providing services to taxonomists for standard genome sequencing and annotation.</title>
        <authorList>
            <consortium name="The Broad Institute Genomics Platform"/>
            <consortium name="The Broad Institute Genome Sequencing Center for Infectious Disease"/>
            <person name="Wu L."/>
            <person name="Ma J."/>
        </authorList>
    </citation>
    <scope>NUCLEOTIDE SEQUENCE [LARGE SCALE GENOMIC DNA]</scope>
    <source>
        <strain evidence="10">JCM 16545</strain>
    </source>
</reference>
<sequence length="345" mass="37025">MELSLEEVTKLTGGRVVAGESKNGYRGLAALNEATANDVSFLGNEKYYDDYLRTNAGLVLVPSKVKEFPEGPVYVEVENPSYAFGLVVKKLSAKMRSFKPGVHPTAYVAEDVRYNPEKVSIKANVVVESGAVIGDGTEIQAGAVIGEYAKIGKDCLIYSNATIREYCELGDRVIMQPGSVIGSDGYGYEFVDGAHQKVDQVGIVVLENDVEVGANTTIDRARFGKTVIGEGTKIDNLVQIGHNVVIGKHCLVIALTGVAGSSSLGNYVTVAAQVGIAGHLHIADKATLMARTGVMKDLEGDQIYWGNPARPAKDQLRSIAALARLPKLMSDFRSLKKKVEETESE</sequence>
<dbReference type="Gene3D" id="2.160.10.10">
    <property type="entry name" value="Hexapeptide repeat proteins"/>
    <property type="match status" value="1"/>
</dbReference>
<dbReference type="HAMAP" id="MF_00523">
    <property type="entry name" value="LpxD"/>
    <property type="match status" value="1"/>
</dbReference>
<evidence type="ECO:0000256" key="6">
    <source>
        <dbReference type="ARBA" id="ARBA00023315"/>
    </source>
</evidence>
<dbReference type="NCBIfam" id="NF002060">
    <property type="entry name" value="PRK00892.1"/>
    <property type="match status" value="1"/>
</dbReference>
<proteinExistence type="inferred from homology"/>
<feature type="domain" description="UDP-3-O-[3-hydroxymyristoyl] glucosamine N-acyltransferase non-repeat region" evidence="8">
    <location>
        <begin position="27"/>
        <end position="88"/>
    </location>
</feature>
<dbReference type="CDD" id="cd03352">
    <property type="entry name" value="LbH_LpxD"/>
    <property type="match status" value="1"/>
</dbReference>
<dbReference type="InterPro" id="IPR011004">
    <property type="entry name" value="Trimer_LpxA-like_sf"/>
</dbReference>
<keyword evidence="4 7" id="KW-0677">Repeat</keyword>
<protein>
    <recommendedName>
        <fullName evidence="7">UDP-3-O-acylglucosamine N-acyltransferase</fullName>
        <ecNumber evidence="7">2.3.1.191</ecNumber>
    </recommendedName>
</protein>
<keyword evidence="2 7" id="KW-0441">Lipid A biosynthesis</keyword>
<dbReference type="Pfam" id="PF04613">
    <property type="entry name" value="LpxD"/>
    <property type="match status" value="1"/>
</dbReference>